<proteinExistence type="predicted"/>
<dbReference type="GO" id="GO:0052840">
    <property type="term" value="F:inositol diphosphate tetrakisphosphate diphosphatase activity"/>
    <property type="evidence" value="ECO:0007669"/>
    <property type="project" value="TreeGrafter"/>
</dbReference>
<keyword evidence="3" id="KW-1185">Reference proteome</keyword>
<evidence type="ECO:0000256" key="1">
    <source>
        <dbReference type="ARBA" id="ARBA00022801"/>
    </source>
</evidence>
<protein>
    <submittedName>
        <fullName evidence="2">Cytoplasmic protein</fullName>
    </submittedName>
</protein>
<keyword evidence="1" id="KW-0378">Hydrolase</keyword>
<reference evidence="2 3" key="1">
    <citation type="submission" date="2016-06" db="EMBL/GenBank/DDBJ databases">
        <title>Evolution of pathogenesis and genome organization in the Tremellales.</title>
        <authorList>
            <person name="Cuomo C."/>
            <person name="Litvintseva A."/>
            <person name="Heitman J."/>
            <person name="Chen Y."/>
            <person name="Sun S."/>
            <person name="Springer D."/>
            <person name="Dromer F."/>
            <person name="Young S."/>
            <person name="Zeng Q."/>
            <person name="Chapman S."/>
            <person name="Gujja S."/>
            <person name="Saif S."/>
            <person name="Birren B."/>
        </authorList>
    </citation>
    <scope>NUCLEOTIDE SEQUENCE [LARGE SCALE GENOMIC DNA]</scope>
    <source>
        <strain evidence="2 3">ATCC 28783</strain>
    </source>
</reference>
<accession>A0A4Q1BPB0</accession>
<dbReference type="Proteomes" id="UP000289152">
    <property type="component" value="Unassembled WGS sequence"/>
</dbReference>
<dbReference type="InterPro" id="IPR020428">
    <property type="entry name" value="PFA-DSPs"/>
</dbReference>
<dbReference type="AlphaFoldDB" id="A0A4Q1BPB0"/>
<comment type="caution">
    <text evidence="2">The sequence shown here is derived from an EMBL/GenBank/DDBJ whole genome shotgun (WGS) entry which is preliminary data.</text>
</comment>
<dbReference type="EMBL" id="SDIL01000029">
    <property type="protein sequence ID" value="RXK39602.1"/>
    <property type="molecule type" value="Genomic_DNA"/>
</dbReference>
<dbReference type="InterPro" id="IPR004861">
    <property type="entry name" value="Siw14-like"/>
</dbReference>
<dbReference type="VEuPathDB" id="FungiDB:TREMEDRAFT_44410"/>
<dbReference type="Pfam" id="PF03162">
    <property type="entry name" value="Y_phosphatase2"/>
    <property type="match status" value="1"/>
</dbReference>
<dbReference type="Gene3D" id="3.90.190.10">
    <property type="entry name" value="Protein tyrosine phosphatase superfamily"/>
    <property type="match status" value="1"/>
</dbReference>
<sequence>MTGLPLPLIKRPTYDHLNPPPVVVPPINFSLVAPGVYRSGHPNRKNFGFLDQLELRGIMYVEGLDDYRPDSMDYVQMNNLMLHRYDLSDEADLFTSHGKQIVTFALRTILDTRNHPLLLHDDSGKSTVSLLCGLVRRMQGWSLTGVFAEADMFAGPAGGSEGNGVGEDGREYIAMFKPRKFKYDEIWKPTWVV</sequence>
<dbReference type="PRINTS" id="PR01911">
    <property type="entry name" value="PFDSPHPHTASE"/>
</dbReference>
<dbReference type="GO" id="GO:0016791">
    <property type="term" value="F:phosphatase activity"/>
    <property type="evidence" value="ECO:0007669"/>
    <property type="project" value="InterPro"/>
</dbReference>
<organism evidence="2 3">
    <name type="scientific">Tremella mesenterica</name>
    <name type="common">Jelly fungus</name>
    <dbReference type="NCBI Taxonomy" id="5217"/>
    <lineage>
        <taxon>Eukaryota</taxon>
        <taxon>Fungi</taxon>
        <taxon>Dikarya</taxon>
        <taxon>Basidiomycota</taxon>
        <taxon>Agaricomycotina</taxon>
        <taxon>Tremellomycetes</taxon>
        <taxon>Tremellales</taxon>
        <taxon>Tremellaceae</taxon>
        <taxon>Tremella</taxon>
    </lineage>
</organism>
<evidence type="ECO:0000313" key="2">
    <source>
        <dbReference type="EMBL" id="RXK39602.1"/>
    </source>
</evidence>
<dbReference type="OrthoDB" id="6375174at2759"/>
<gene>
    <name evidence="2" type="ORF">M231_03104</name>
</gene>
<evidence type="ECO:0000313" key="3">
    <source>
        <dbReference type="Proteomes" id="UP000289152"/>
    </source>
</evidence>
<dbReference type="PANTHER" id="PTHR31126">
    <property type="entry name" value="TYROSINE-PROTEIN PHOSPHATASE"/>
    <property type="match status" value="1"/>
</dbReference>
<dbReference type="InterPro" id="IPR029021">
    <property type="entry name" value="Prot-tyrosine_phosphatase-like"/>
</dbReference>
<dbReference type="PANTHER" id="PTHR31126:SF74">
    <property type="entry name" value="TYROSINE-PROTEIN PHOSPHATASE-LIKE PROTEIN OCA2"/>
    <property type="match status" value="1"/>
</dbReference>
<dbReference type="STRING" id="5217.A0A4Q1BPB0"/>
<dbReference type="InParanoid" id="A0A4Q1BPB0"/>
<dbReference type="SUPFAM" id="SSF52799">
    <property type="entry name" value="(Phosphotyrosine protein) phosphatases II"/>
    <property type="match status" value="1"/>
</dbReference>
<dbReference type="GO" id="GO:0005737">
    <property type="term" value="C:cytoplasm"/>
    <property type="evidence" value="ECO:0007669"/>
    <property type="project" value="TreeGrafter"/>
</dbReference>
<name>A0A4Q1BPB0_TREME</name>